<comment type="caution">
    <text evidence="7">The sequence shown here is derived from an EMBL/GenBank/DDBJ whole genome shotgun (WGS) entry which is preliminary data.</text>
</comment>
<dbReference type="PROSITE" id="PS50011">
    <property type="entry name" value="PROTEIN_KINASE_DOM"/>
    <property type="match status" value="1"/>
</dbReference>
<dbReference type="Pfam" id="PF00069">
    <property type="entry name" value="Pkinase"/>
    <property type="match status" value="1"/>
</dbReference>
<evidence type="ECO:0000313" key="7">
    <source>
        <dbReference type="EMBL" id="KAJ3481603.1"/>
    </source>
</evidence>
<dbReference type="InterPro" id="IPR008271">
    <property type="entry name" value="Ser/Thr_kinase_AS"/>
</dbReference>
<organism evidence="7 8">
    <name type="scientific">Meripilus lineatus</name>
    <dbReference type="NCBI Taxonomy" id="2056292"/>
    <lineage>
        <taxon>Eukaryota</taxon>
        <taxon>Fungi</taxon>
        <taxon>Dikarya</taxon>
        <taxon>Basidiomycota</taxon>
        <taxon>Agaricomycotina</taxon>
        <taxon>Agaricomycetes</taxon>
        <taxon>Polyporales</taxon>
        <taxon>Meripilaceae</taxon>
        <taxon>Meripilus</taxon>
    </lineage>
</organism>
<dbReference type="GO" id="GO:0004672">
    <property type="term" value="F:protein kinase activity"/>
    <property type="evidence" value="ECO:0007669"/>
    <property type="project" value="InterPro"/>
</dbReference>
<dbReference type="SUPFAM" id="SSF48371">
    <property type="entry name" value="ARM repeat"/>
    <property type="match status" value="1"/>
</dbReference>
<evidence type="ECO:0000256" key="4">
    <source>
        <dbReference type="ARBA" id="ARBA00022840"/>
    </source>
</evidence>
<dbReference type="InterPro" id="IPR011009">
    <property type="entry name" value="Kinase-like_dom_sf"/>
</dbReference>
<dbReference type="Pfam" id="PF25782">
    <property type="entry name" value="TPR_CAND1"/>
    <property type="match status" value="1"/>
</dbReference>
<keyword evidence="3" id="KW-0833">Ubl conjugation pathway</keyword>
<dbReference type="Proteomes" id="UP001212997">
    <property type="component" value="Unassembled WGS sequence"/>
</dbReference>
<dbReference type="Gene3D" id="1.10.510.10">
    <property type="entry name" value="Transferase(Phosphotransferase) domain 1"/>
    <property type="match status" value="1"/>
</dbReference>
<dbReference type="InterPro" id="IPR016024">
    <property type="entry name" value="ARM-type_fold"/>
</dbReference>
<dbReference type="InterPro" id="IPR017441">
    <property type="entry name" value="Protein_kinase_ATP_BS"/>
</dbReference>
<dbReference type="InterPro" id="IPR011989">
    <property type="entry name" value="ARM-like"/>
</dbReference>
<dbReference type="PANTHER" id="PTHR12696">
    <property type="entry name" value="TIP120"/>
    <property type="match status" value="1"/>
</dbReference>
<evidence type="ECO:0000256" key="1">
    <source>
        <dbReference type="ARBA" id="ARBA00022737"/>
    </source>
</evidence>
<feature type="domain" description="Protein kinase" evidence="6">
    <location>
        <begin position="965"/>
        <end position="1247"/>
    </location>
</feature>
<evidence type="ECO:0000313" key="8">
    <source>
        <dbReference type="Proteomes" id="UP001212997"/>
    </source>
</evidence>
<dbReference type="AlphaFoldDB" id="A0AAD5UZ03"/>
<dbReference type="PROSITE" id="PS00107">
    <property type="entry name" value="PROTEIN_KINASE_ATP"/>
    <property type="match status" value="1"/>
</dbReference>
<dbReference type="GO" id="GO:0005524">
    <property type="term" value="F:ATP binding"/>
    <property type="evidence" value="ECO:0007669"/>
    <property type="project" value="UniProtKB-UniRule"/>
</dbReference>
<name>A0AAD5UZ03_9APHY</name>
<dbReference type="Gene3D" id="1.25.10.10">
    <property type="entry name" value="Leucine-rich Repeat Variant"/>
    <property type="match status" value="1"/>
</dbReference>
<dbReference type="InterPro" id="IPR039852">
    <property type="entry name" value="CAND1/CAND2"/>
</dbReference>
<keyword evidence="4 5" id="KW-0067">ATP-binding</keyword>
<reference evidence="7" key="1">
    <citation type="submission" date="2022-07" db="EMBL/GenBank/DDBJ databases">
        <title>Genome Sequence of Physisporinus lineatus.</title>
        <authorList>
            <person name="Buettner E."/>
        </authorList>
    </citation>
    <scope>NUCLEOTIDE SEQUENCE</scope>
    <source>
        <strain evidence="7">VT162</strain>
    </source>
</reference>
<evidence type="ECO:0000256" key="5">
    <source>
        <dbReference type="PROSITE-ProRule" id="PRU10141"/>
    </source>
</evidence>
<gene>
    <name evidence="7" type="ORF">NLI96_g7546</name>
</gene>
<evidence type="ECO:0000256" key="2">
    <source>
        <dbReference type="ARBA" id="ARBA00022741"/>
    </source>
</evidence>
<sequence length="1271" mass="140867">MTKTYIENVLKVNTSDNDGRYMGLNDLLLEIKQGQNSFFDDQDTESKVLRRVLCLMEDKTPDVKDQAVKWIIRESQRVFVIDKLFEYSAGENEELRYLSAHALKTITAELPVEDKIAPKACERLTPKLLLQLSDSSIPPDTLIEALAILSILVTRFSSHLYDPNLQPAPLAVSIPLLLHSRKRAIATLAQFLSLAPTQTFHNLFRSDILPSLAPAAKVEKRTTVQLIISVARQSPQKVAPFLNEIVTNILTATSKDDEELRASCLQALETLVLRCPTEVAPFLTHIINSGKEFIKYDPNYIDDCDDGELDDYSDDEDTSYKIRRSATKLLSAVIETRPELLITLYREVSPVLISRFGDREEIVRVEVWATYSKLLNQTATYRIGISMKDNEAPRGIKQKRNEDADMEETPLTLLSAQVPSLAKALLGQLKASPKTSPGTLQAGFSLLQQLLTVVPEALSGQAAAVIANTKVVLSQSSNTTTSSLRVTCLSFLSRFFSTHLPSTFASSLESLLPTLLTSLGERDPRLASESFCVFSSLLNASKPVRSGDWVELVYNEANTRFANHNTDTDVRACAEEVIGDLWICASDIVKTKNGREWEAMCRTRGRTEGAVQVITRVAREVEIGDEWVNYFVEWVLGLLGKSGRAGQSDVFSCLDALFRRYRAGIPAYLPHILIPQLKVYISTNDISLLSQALSILALLLELSPAVTFPEVERQLLKDIYSVSRSPVVSGAVLDALLTFFGSLVQADMQIATHVVHDLVSCIDKAPKGESSQTNVAKCVGQVVKSQQSIAAGTIAEFAKHLRPTPKAKTSQVVLSLLVMGEVGRFIDMWAQQDIFNQAIERFSAEQEEIRTAASFAAGNIAVGNLQRFLKVIVMTAEMDSQKRLSSLYALKEVVTHCSHGQLETVVDVLWVPLSQNSRSPEETTRNVAAACLRKLATRNPPRNLPQPQAFPFFLPSSNVSESIRWEQGEWLGGGSSGSVFRARNLDSDSDIAVKEIKFQGVAGLLNFFGQTNNEANVMEMLQHPNVVKYYGTEVHHDKVYIFEEFCPGSLAVLLGLGRVEDEAVVRFYTMQMLEGLDYLHSQGVVHRDIKPENILLDDLGGIKLIDFGAAKIPAKNQRSIQHSYCASDAGVPSGGGATDNLSLNGTPIYMSPEVIKGDKRGRHDAIDVWSLGCVVLECATGRKPWSNLDNLDNEWAIMFHIGDTTQPPPLPHTSELSELGIDFIRQCLTIDPVQRPTARELMRHQWILDFREALRRDTTAAYSAISPPIEY</sequence>
<evidence type="ECO:0000259" key="6">
    <source>
        <dbReference type="PROSITE" id="PS50011"/>
    </source>
</evidence>
<keyword evidence="1" id="KW-0677">Repeat</keyword>
<evidence type="ECO:0000256" key="3">
    <source>
        <dbReference type="ARBA" id="ARBA00022786"/>
    </source>
</evidence>
<dbReference type="PROSITE" id="PS00108">
    <property type="entry name" value="PROTEIN_KINASE_ST"/>
    <property type="match status" value="1"/>
</dbReference>
<keyword evidence="2 5" id="KW-0547">Nucleotide-binding</keyword>
<dbReference type="GO" id="GO:0010265">
    <property type="term" value="P:SCF complex assembly"/>
    <property type="evidence" value="ECO:0007669"/>
    <property type="project" value="InterPro"/>
</dbReference>
<dbReference type="SMART" id="SM00220">
    <property type="entry name" value="S_TKc"/>
    <property type="match status" value="1"/>
</dbReference>
<keyword evidence="8" id="KW-1185">Reference proteome</keyword>
<accession>A0AAD5UZ03</accession>
<dbReference type="InterPro" id="IPR000719">
    <property type="entry name" value="Prot_kinase_dom"/>
</dbReference>
<proteinExistence type="predicted"/>
<dbReference type="EMBL" id="JANAWD010000313">
    <property type="protein sequence ID" value="KAJ3481603.1"/>
    <property type="molecule type" value="Genomic_DNA"/>
</dbReference>
<dbReference type="SUPFAM" id="SSF56112">
    <property type="entry name" value="Protein kinase-like (PK-like)"/>
    <property type="match status" value="1"/>
</dbReference>
<feature type="binding site" evidence="5">
    <location>
        <position position="994"/>
    </location>
    <ligand>
        <name>ATP</name>
        <dbReference type="ChEBI" id="CHEBI:30616"/>
    </ligand>
</feature>
<protein>
    <recommendedName>
        <fullName evidence="6">Protein kinase domain-containing protein</fullName>
    </recommendedName>
</protein>